<feature type="compositionally biased region" description="Low complexity" evidence="1">
    <location>
        <begin position="413"/>
        <end position="422"/>
    </location>
</feature>
<protein>
    <submittedName>
        <fullName evidence="2">Uncharacterized protein</fullName>
    </submittedName>
</protein>
<evidence type="ECO:0000313" key="3">
    <source>
        <dbReference type="Proteomes" id="UP000582643"/>
    </source>
</evidence>
<dbReference type="AlphaFoldDB" id="A0A7W7U970"/>
<comment type="caution">
    <text evidence="2">The sequence shown here is derived from an EMBL/GenBank/DDBJ whole genome shotgun (WGS) entry which is preliminary data.</text>
</comment>
<evidence type="ECO:0000256" key="1">
    <source>
        <dbReference type="SAM" id="MobiDB-lite"/>
    </source>
</evidence>
<evidence type="ECO:0000313" key="2">
    <source>
        <dbReference type="EMBL" id="MBB4986532.1"/>
    </source>
</evidence>
<dbReference type="Proteomes" id="UP000582643">
    <property type="component" value="Unassembled WGS sequence"/>
</dbReference>
<gene>
    <name evidence="2" type="ORF">GGE06_007500</name>
</gene>
<keyword evidence="3" id="KW-1185">Reference proteome</keyword>
<reference evidence="2 3" key="1">
    <citation type="submission" date="2020-08" db="EMBL/GenBank/DDBJ databases">
        <title>Genomic Encyclopedia of Type Strains, Phase III (KMG-III): the genomes of soil and plant-associated and newly described type strains.</title>
        <authorList>
            <person name="Whitman W."/>
        </authorList>
    </citation>
    <scope>NUCLEOTIDE SEQUENCE [LARGE SCALE GENOMIC DNA]</scope>
    <source>
        <strain evidence="2 3">SFB5A</strain>
    </source>
</reference>
<dbReference type="PANTHER" id="PTHR37031">
    <property type="entry name" value="METALLOPHOSPHATASE BINDING DOMAIN PROTEIN"/>
    <property type="match status" value="1"/>
</dbReference>
<organism evidence="2 3">
    <name type="scientific">Streptomyces nymphaeiformis</name>
    <dbReference type="NCBI Taxonomy" id="2663842"/>
    <lineage>
        <taxon>Bacteria</taxon>
        <taxon>Bacillati</taxon>
        <taxon>Actinomycetota</taxon>
        <taxon>Actinomycetes</taxon>
        <taxon>Kitasatosporales</taxon>
        <taxon>Streptomycetaceae</taxon>
        <taxon>Streptomyces</taxon>
    </lineage>
</organism>
<dbReference type="PANTHER" id="PTHR37031:SF2">
    <property type="entry name" value="PHOD-LIKE PHOSPHATASE METALLOPHOSPHATASE DOMAIN-CONTAINING PROTEIN"/>
    <property type="match status" value="1"/>
</dbReference>
<dbReference type="EMBL" id="JACHJY010000013">
    <property type="protein sequence ID" value="MBB4986532.1"/>
    <property type="molecule type" value="Genomic_DNA"/>
</dbReference>
<proteinExistence type="predicted"/>
<feature type="compositionally biased region" description="Pro residues" evidence="1">
    <location>
        <begin position="392"/>
        <end position="402"/>
    </location>
</feature>
<accession>A0A7W7U970</accession>
<dbReference type="InterPro" id="IPR038607">
    <property type="entry name" value="PhoD-like_sf"/>
</dbReference>
<feature type="compositionally biased region" description="Low complexity" evidence="1">
    <location>
        <begin position="463"/>
        <end position="494"/>
    </location>
</feature>
<sequence>MCTVYGKALLGRDESFATIAPGPRKWRPGRRQQMILDEFHMTSTAARSHLLRFSEFLAMYLFVWSPTLWTVASPVGCFGELFPEESAALGNPDHKEFFGLRNKPEYTEAHKTLMAYVAECDQLETFHATLGMVRRALANTATYMMFDDHEITDDWFISKKWVNEVCGTAHGRQLLGNGMAAYAVCQGWGNTPEQFVDGPRGEAGRELLTALAAPDHTAAGPAAVIARRTGVPSGADSAGRITRQDGVLTWHYSITWTGHQLVAVDTRTQRVFRGGSEDPPSLIYSDAAFTSMVESAEDQGLDKVTVLLSPCPVLGDPAIEEVAQPAVRRIQGYDGQLEQDYEAWGHDPRAFEEFIARVLGHAKPGADGVRRRRVISLARPSTRCSSRATRSPAPPRSSPPSAPSSRPHPDGTSSARWPGSAGAPPPSSPSTWPSSSNCPRPYDSCSSAGCGWRCPPRRPPPSSSTWTSSASSTSNAARPPSTRPSTTPGSRPSR</sequence>
<name>A0A7W7U970_9ACTN</name>
<dbReference type="Gene3D" id="3.60.21.70">
    <property type="entry name" value="PhoD-like phosphatase"/>
    <property type="match status" value="1"/>
</dbReference>
<feature type="compositionally biased region" description="Low complexity" evidence="1">
    <location>
        <begin position="378"/>
        <end position="391"/>
    </location>
</feature>
<feature type="region of interest" description="Disordered" evidence="1">
    <location>
        <begin position="365"/>
        <end position="494"/>
    </location>
</feature>